<name>A0A1X9MCI2_9BACI</name>
<evidence type="ECO:0000313" key="2">
    <source>
        <dbReference type="Proteomes" id="UP000193006"/>
    </source>
</evidence>
<protein>
    <recommendedName>
        <fullName evidence="3">DUF2515 domain-containing protein</fullName>
    </recommendedName>
</protein>
<gene>
    <name evidence="1" type="ORF">BkAM31D_11245</name>
</gene>
<accession>A0A1X9MCI2</accession>
<dbReference type="KEGG" id="bkw:BkAM31D_11245"/>
<proteinExistence type="predicted"/>
<organism evidence="1 2">
    <name type="scientific">Halalkalibacter krulwichiae</name>
    <dbReference type="NCBI Taxonomy" id="199441"/>
    <lineage>
        <taxon>Bacteria</taxon>
        <taxon>Bacillati</taxon>
        <taxon>Bacillota</taxon>
        <taxon>Bacilli</taxon>
        <taxon>Bacillales</taxon>
        <taxon>Bacillaceae</taxon>
        <taxon>Halalkalibacter</taxon>
    </lineage>
</organism>
<dbReference type="Proteomes" id="UP000193006">
    <property type="component" value="Chromosome"/>
</dbReference>
<evidence type="ECO:0008006" key="3">
    <source>
        <dbReference type="Google" id="ProtNLM"/>
    </source>
</evidence>
<sequence>MLTKLKTEIVNQSEKGNVDNISRTIFYEQFFKNHPEIIWSLLAGIVSRNAGWNMTDLKSEWFQVLLKKDFRNLLFHTYERANWTIFADAYPQLLWYAIAKETGKPEFELLEQLQVSRFMQREWRHFLNKRDKRRLCTALIINEQYMLEQTVMKNPLYRDKVFSSLLYNLEEYAHMSYVIFPTVNGQVFGLYVRNFKNVTSRIWLGKQLQQLLFHPFVHQDILQFTIETPPTGSRDDYQQYMKWKPSNTSPLLREVYPVVTHHWKDRYDWSEFFFGTEKLFADTKTIKPVERTRWLHLKWVELFWLKKMKEVVF</sequence>
<evidence type="ECO:0000313" key="1">
    <source>
        <dbReference type="EMBL" id="ARK30354.1"/>
    </source>
</evidence>
<reference evidence="1 2" key="1">
    <citation type="submission" date="2017-04" db="EMBL/GenBank/DDBJ databases">
        <title>Bacillus krulwichiae AM31D Genome sequencing and assembly.</title>
        <authorList>
            <person name="Krulwich T.A."/>
            <person name="Anastor L."/>
            <person name="Ehrlich R."/>
            <person name="Ehrlich G.D."/>
            <person name="Janto B."/>
        </authorList>
    </citation>
    <scope>NUCLEOTIDE SEQUENCE [LARGE SCALE GENOMIC DNA]</scope>
    <source>
        <strain evidence="1 2">AM31D</strain>
    </source>
</reference>
<keyword evidence="2" id="KW-1185">Reference proteome</keyword>
<dbReference type="EMBL" id="CP020814">
    <property type="protein sequence ID" value="ARK30354.1"/>
    <property type="molecule type" value="Genomic_DNA"/>
</dbReference>
<dbReference type="InterPro" id="IPR019658">
    <property type="entry name" value="DUF2515"/>
</dbReference>
<dbReference type="Pfam" id="PF10720">
    <property type="entry name" value="DUF2515"/>
    <property type="match status" value="1"/>
</dbReference>
<dbReference type="STRING" id="199441.BkAM31D_11245"/>
<dbReference type="AlphaFoldDB" id="A0A1X9MCI2"/>
<dbReference type="RefSeq" id="WP_066151435.1">
    <property type="nucleotide sequence ID" value="NZ_CP020814.1"/>
</dbReference>